<name>A0A087BB65_9BIFI</name>
<accession>A0A087BB65</accession>
<protein>
    <recommendedName>
        <fullName evidence="5">Teichoic acid transporter</fullName>
    </recommendedName>
</protein>
<evidence type="ECO:0000256" key="1">
    <source>
        <dbReference type="SAM" id="MobiDB-lite"/>
    </source>
</evidence>
<comment type="caution">
    <text evidence="3">The sequence shown here is derived from an EMBL/GenBank/DDBJ whole genome shotgun (WGS) entry which is preliminary data.</text>
</comment>
<feature type="transmembrane region" description="Helical" evidence="2">
    <location>
        <begin position="95"/>
        <end position="116"/>
    </location>
</feature>
<dbReference type="Proteomes" id="UP000029052">
    <property type="component" value="Unassembled WGS sequence"/>
</dbReference>
<reference evidence="3 4" key="1">
    <citation type="submission" date="2014-03" db="EMBL/GenBank/DDBJ databases">
        <title>Genomics of Bifidobacteria.</title>
        <authorList>
            <person name="Ventura M."/>
            <person name="Milani C."/>
            <person name="Lugli G.A."/>
        </authorList>
    </citation>
    <scope>NUCLEOTIDE SEQUENCE [LARGE SCALE GENOMIC DNA]</scope>
    <source>
        <strain evidence="3 4">LMG 11591</strain>
    </source>
</reference>
<sequence>MTFHGARPRPEHMRNLRKGRGVPQIEVSKHPEASIPVTDMSLADIKRRRSHPAMWIVLMVLVLAAVIGPYWYGRHCAVAYTQQLISLFSMVQPRAVAMLSWDATVLGFIGLGMTVLDRHKIPWFVLFLCGLVTEQFMAGISMLKFHFWGSTYVMYGQASNVPDAANLGIIAAVMGLAVFAVLWIGLLIAVKKNSPLNVLARTWVSFLFYMIIEVAALCVVLFGGFIPRL</sequence>
<proteinExistence type="predicted"/>
<feature type="region of interest" description="Disordered" evidence="1">
    <location>
        <begin position="1"/>
        <end position="21"/>
    </location>
</feature>
<keyword evidence="2" id="KW-0812">Transmembrane</keyword>
<gene>
    <name evidence="3" type="ORF">BMAGN_0216</name>
</gene>
<dbReference type="eggNOG" id="ENOG5031VVT">
    <property type="taxonomic scope" value="Bacteria"/>
</dbReference>
<dbReference type="STRING" id="1692.BMAGN_0216"/>
<evidence type="ECO:0000313" key="4">
    <source>
        <dbReference type="Proteomes" id="UP000029052"/>
    </source>
</evidence>
<evidence type="ECO:0000256" key="2">
    <source>
        <dbReference type="SAM" id="Phobius"/>
    </source>
</evidence>
<keyword evidence="4" id="KW-1185">Reference proteome</keyword>
<feature type="transmembrane region" description="Helical" evidence="2">
    <location>
        <begin position="202"/>
        <end position="226"/>
    </location>
</feature>
<evidence type="ECO:0008006" key="5">
    <source>
        <dbReference type="Google" id="ProtNLM"/>
    </source>
</evidence>
<feature type="transmembrane region" description="Helical" evidence="2">
    <location>
        <begin position="167"/>
        <end position="190"/>
    </location>
</feature>
<evidence type="ECO:0000313" key="3">
    <source>
        <dbReference type="EMBL" id="KFI68265.1"/>
    </source>
</evidence>
<feature type="transmembrane region" description="Helical" evidence="2">
    <location>
        <begin position="123"/>
        <end position="147"/>
    </location>
</feature>
<dbReference type="AlphaFoldDB" id="A0A087BB65"/>
<organism evidence="3 4">
    <name type="scientific">Bifidobacterium magnum</name>
    <dbReference type="NCBI Taxonomy" id="1692"/>
    <lineage>
        <taxon>Bacteria</taxon>
        <taxon>Bacillati</taxon>
        <taxon>Actinomycetota</taxon>
        <taxon>Actinomycetes</taxon>
        <taxon>Bifidobacteriales</taxon>
        <taxon>Bifidobacteriaceae</taxon>
        <taxon>Bifidobacterium</taxon>
    </lineage>
</organism>
<feature type="transmembrane region" description="Helical" evidence="2">
    <location>
        <begin position="53"/>
        <end position="72"/>
    </location>
</feature>
<keyword evidence="2" id="KW-0472">Membrane</keyword>
<keyword evidence="2" id="KW-1133">Transmembrane helix</keyword>
<dbReference type="EMBL" id="JGZB01000004">
    <property type="protein sequence ID" value="KFI68265.1"/>
    <property type="molecule type" value="Genomic_DNA"/>
</dbReference>